<evidence type="ECO:0000313" key="3">
    <source>
        <dbReference type="Proteomes" id="UP000765509"/>
    </source>
</evidence>
<sequence length="118" mass="13103">MEWLLGHIHGLKPQIWPSGHILLHWPFWPISNLTKPQGNTPKFGPGGHPVFQGLLAHPLLLGSLWPTWHMWAIKAPTASTSYGLWHTLGPFWTNSNGAKGKVQKPQILGGSRTKRGPI</sequence>
<dbReference type="AlphaFoldDB" id="A0A9Q3IFN7"/>
<gene>
    <name evidence="2" type="ORF">O181_078512</name>
</gene>
<proteinExistence type="predicted"/>
<reference evidence="2" key="1">
    <citation type="submission" date="2021-03" db="EMBL/GenBank/DDBJ databases">
        <title>Draft genome sequence of rust myrtle Austropuccinia psidii MF-1, a brazilian biotype.</title>
        <authorList>
            <person name="Quecine M.C."/>
            <person name="Pachon D.M.R."/>
            <person name="Bonatelli M.L."/>
            <person name="Correr F.H."/>
            <person name="Franceschini L.M."/>
            <person name="Leite T.F."/>
            <person name="Margarido G.R.A."/>
            <person name="Almeida C.A."/>
            <person name="Ferrarezi J.A."/>
            <person name="Labate C.A."/>
        </authorList>
    </citation>
    <scope>NUCLEOTIDE SEQUENCE</scope>
    <source>
        <strain evidence="2">MF-1</strain>
    </source>
</reference>
<keyword evidence="3" id="KW-1185">Reference proteome</keyword>
<dbReference type="EMBL" id="AVOT02043359">
    <property type="protein sequence ID" value="MBW0538797.1"/>
    <property type="molecule type" value="Genomic_DNA"/>
</dbReference>
<name>A0A9Q3IFN7_9BASI</name>
<evidence type="ECO:0000313" key="2">
    <source>
        <dbReference type="EMBL" id="MBW0538797.1"/>
    </source>
</evidence>
<accession>A0A9Q3IFN7</accession>
<dbReference type="Proteomes" id="UP000765509">
    <property type="component" value="Unassembled WGS sequence"/>
</dbReference>
<evidence type="ECO:0000256" key="1">
    <source>
        <dbReference type="SAM" id="MobiDB-lite"/>
    </source>
</evidence>
<comment type="caution">
    <text evidence="2">The sequence shown here is derived from an EMBL/GenBank/DDBJ whole genome shotgun (WGS) entry which is preliminary data.</text>
</comment>
<organism evidence="2 3">
    <name type="scientific">Austropuccinia psidii MF-1</name>
    <dbReference type="NCBI Taxonomy" id="1389203"/>
    <lineage>
        <taxon>Eukaryota</taxon>
        <taxon>Fungi</taxon>
        <taxon>Dikarya</taxon>
        <taxon>Basidiomycota</taxon>
        <taxon>Pucciniomycotina</taxon>
        <taxon>Pucciniomycetes</taxon>
        <taxon>Pucciniales</taxon>
        <taxon>Sphaerophragmiaceae</taxon>
        <taxon>Austropuccinia</taxon>
    </lineage>
</organism>
<feature type="region of interest" description="Disordered" evidence="1">
    <location>
        <begin position="96"/>
        <end position="118"/>
    </location>
</feature>
<protein>
    <submittedName>
        <fullName evidence="2">Uncharacterized protein</fullName>
    </submittedName>
</protein>